<sequence>MSDGTQMSLLSEPLPMPIRTSDLPEMAYRHQKDHRKRLRERFVRAGSQALADYEMLELILFSAIPRGDVKPLAKDLIAAFGDFNSVVSASPERLAHVQGVGAAVIRELKIVEAAAHKLAQTRVLGRNAITSWDALINYCKTTMAYQEIEQFRILYLDRKNILIADEEQGRGTVDHVPVYTREVIKRTLELNASALILVHNHPSGDPSPSTADIEMTNQIVKAAATMKIVIHDHIVIGREDISSFRSLGLL</sequence>
<keyword evidence="4" id="KW-0862">Zinc</keyword>
<dbReference type="PROSITE" id="PS01302">
    <property type="entry name" value="UPF0758"/>
    <property type="match status" value="1"/>
</dbReference>
<dbReference type="AlphaFoldDB" id="A0A6P1T7K1"/>
<organism evidence="8 9">
    <name type="scientific">Algicella marina</name>
    <dbReference type="NCBI Taxonomy" id="2683284"/>
    <lineage>
        <taxon>Bacteria</taxon>
        <taxon>Pseudomonadati</taxon>
        <taxon>Pseudomonadota</taxon>
        <taxon>Alphaproteobacteria</taxon>
        <taxon>Rhodobacterales</taxon>
        <taxon>Paracoccaceae</taxon>
        <taxon>Algicella</taxon>
    </lineage>
</organism>
<evidence type="ECO:0000313" key="8">
    <source>
        <dbReference type="EMBL" id="QHQ37486.1"/>
    </source>
</evidence>
<dbReference type="Gene3D" id="3.40.140.10">
    <property type="entry name" value="Cytidine Deaminase, domain 2"/>
    <property type="match status" value="1"/>
</dbReference>
<evidence type="ECO:0000256" key="1">
    <source>
        <dbReference type="ARBA" id="ARBA00022670"/>
    </source>
</evidence>
<protein>
    <submittedName>
        <fullName evidence="8">DNA repair protein RadC</fullName>
    </submittedName>
</protein>
<name>A0A6P1T7K1_9RHOB</name>
<keyword evidence="2" id="KW-0479">Metal-binding</keyword>
<evidence type="ECO:0000256" key="3">
    <source>
        <dbReference type="ARBA" id="ARBA00022801"/>
    </source>
</evidence>
<dbReference type="GO" id="GO:0046872">
    <property type="term" value="F:metal ion binding"/>
    <property type="evidence" value="ECO:0007669"/>
    <property type="project" value="UniProtKB-KW"/>
</dbReference>
<evidence type="ECO:0000313" key="9">
    <source>
        <dbReference type="Proteomes" id="UP000464495"/>
    </source>
</evidence>
<evidence type="ECO:0000256" key="5">
    <source>
        <dbReference type="ARBA" id="ARBA00023049"/>
    </source>
</evidence>
<proteinExistence type="inferred from homology"/>
<dbReference type="GO" id="GO:0006508">
    <property type="term" value="P:proteolysis"/>
    <property type="evidence" value="ECO:0007669"/>
    <property type="project" value="UniProtKB-KW"/>
</dbReference>
<evidence type="ECO:0000256" key="4">
    <source>
        <dbReference type="ARBA" id="ARBA00022833"/>
    </source>
</evidence>
<dbReference type="PANTHER" id="PTHR30471:SF3">
    <property type="entry name" value="UPF0758 PROTEIN YEES-RELATED"/>
    <property type="match status" value="1"/>
</dbReference>
<dbReference type="EMBL" id="CP046620">
    <property type="protein sequence ID" value="QHQ37486.1"/>
    <property type="molecule type" value="Genomic_DNA"/>
</dbReference>
<dbReference type="PANTHER" id="PTHR30471">
    <property type="entry name" value="DNA REPAIR PROTEIN RADC"/>
    <property type="match status" value="1"/>
</dbReference>
<dbReference type="KEGG" id="amaq:GO499_17925"/>
<dbReference type="NCBIfam" id="NF000642">
    <property type="entry name" value="PRK00024.1"/>
    <property type="match status" value="1"/>
</dbReference>
<gene>
    <name evidence="8" type="primary">radC</name>
    <name evidence="8" type="ORF">GO499_17925</name>
</gene>
<dbReference type="SUPFAM" id="SSF102712">
    <property type="entry name" value="JAB1/MPN domain"/>
    <property type="match status" value="1"/>
</dbReference>
<dbReference type="NCBIfam" id="TIGR00608">
    <property type="entry name" value="radc"/>
    <property type="match status" value="1"/>
</dbReference>
<feature type="domain" description="MPN" evidence="7">
    <location>
        <begin position="128"/>
        <end position="250"/>
    </location>
</feature>
<dbReference type="Proteomes" id="UP000464495">
    <property type="component" value="Chromosome"/>
</dbReference>
<dbReference type="Gene3D" id="1.10.150.20">
    <property type="entry name" value="5' to 3' exonuclease, C-terminal subdomain"/>
    <property type="match status" value="1"/>
</dbReference>
<keyword evidence="5" id="KW-0482">Metalloprotease</keyword>
<evidence type="ECO:0000259" key="7">
    <source>
        <dbReference type="PROSITE" id="PS50249"/>
    </source>
</evidence>
<accession>A0A6P1T7K1</accession>
<dbReference type="InterPro" id="IPR010994">
    <property type="entry name" value="RuvA_2-like"/>
</dbReference>
<dbReference type="InterPro" id="IPR037518">
    <property type="entry name" value="MPN"/>
</dbReference>
<dbReference type="InterPro" id="IPR025657">
    <property type="entry name" value="RadC_JAB"/>
</dbReference>
<keyword evidence="3" id="KW-0378">Hydrolase</keyword>
<comment type="similarity">
    <text evidence="6">Belongs to the UPF0758 family.</text>
</comment>
<dbReference type="InterPro" id="IPR001405">
    <property type="entry name" value="UPF0758"/>
</dbReference>
<dbReference type="PROSITE" id="PS50249">
    <property type="entry name" value="MPN"/>
    <property type="match status" value="1"/>
</dbReference>
<dbReference type="CDD" id="cd08071">
    <property type="entry name" value="MPN_DUF2466"/>
    <property type="match status" value="1"/>
</dbReference>
<evidence type="ECO:0000256" key="2">
    <source>
        <dbReference type="ARBA" id="ARBA00022723"/>
    </source>
</evidence>
<dbReference type="InterPro" id="IPR020891">
    <property type="entry name" value="UPF0758_CS"/>
</dbReference>
<keyword evidence="9" id="KW-1185">Reference proteome</keyword>
<dbReference type="SUPFAM" id="SSF47781">
    <property type="entry name" value="RuvA domain 2-like"/>
    <property type="match status" value="1"/>
</dbReference>
<reference evidence="8 9" key="1">
    <citation type="submission" date="2019-12" db="EMBL/GenBank/DDBJ databases">
        <title>Complete genome sequence of Algicella marina strain 9Alg 56(T) isolated from the red alga Tichocarpus crinitus.</title>
        <authorList>
            <person name="Kim S.-G."/>
            <person name="Nedashkovskaya O.I."/>
        </authorList>
    </citation>
    <scope>NUCLEOTIDE SEQUENCE [LARGE SCALE GENOMIC DNA]</scope>
    <source>
        <strain evidence="8 9">9Alg 56</strain>
    </source>
</reference>
<dbReference type="Pfam" id="PF20582">
    <property type="entry name" value="UPF0758_N"/>
    <property type="match status" value="1"/>
</dbReference>
<dbReference type="Pfam" id="PF04002">
    <property type="entry name" value="RadC"/>
    <property type="match status" value="1"/>
</dbReference>
<dbReference type="InterPro" id="IPR046778">
    <property type="entry name" value="UPF0758_N"/>
</dbReference>
<evidence type="ECO:0000256" key="6">
    <source>
        <dbReference type="RuleBase" id="RU003797"/>
    </source>
</evidence>
<keyword evidence="1" id="KW-0645">Protease</keyword>
<dbReference type="GO" id="GO:0008237">
    <property type="term" value="F:metallopeptidase activity"/>
    <property type="evidence" value="ECO:0007669"/>
    <property type="project" value="UniProtKB-KW"/>
</dbReference>